<comment type="caution">
    <text evidence="2">The sequence shown here is derived from an EMBL/GenBank/DDBJ whole genome shotgun (WGS) entry which is preliminary data.</text>
</comment>
<name>A0A4U0VAF1_9PEZI</name>
<dbReference type="InterPro" id="IPR036291">
    <property type="entry name" value="NAD(P)-bd_dom_sf"/>
</dbReference>
<proteinExistence type="predicted"/>
<feature type="domain" description="NAD-dependent epimerase/dehydratase" evidence="1">
    <location>
        <begin position="63"/>
        <end position="245"/>
    </location>
</feature>
<sequence length="466" mass="51446">MLMIIESEVREDVPSRLKSAAGSGAKSVGTSDFALPTKHSIYSDGIYHGLPDLSHAPSGLTAIVTGSNGISGSHLLHVLSQSPIRWSKIYAFSRRPPSGKWPSHVEHIALDLTCSPHDIAEILRSKGIEPDYVFWFAYILVTDPESGALQWNDRRLVDTNTDILFNFLSALPLADALPRRVVIQYGVHLGASQVPLTEDQPPLLDPETGEQDRNLYYTQHAVLKAFAEKHGISWAAGLPPPVIGAAPGSLQTLVFPLLAYASVQKYLGRSLDFPSDVAAWWTPQSLGNAMLNGYEYEWMALSPQTANQMFNVSDDCVFTWGLYWPRLAGQFGVPYTGPETDEKATGWREAAMPAEPPPHGLGKRTVRRYRWSFVEWAKREENVRAWEELTEKHRLTGGEWQDVGAIFGRADAGTSAPDVKLYSMTKAKKHGWFGSVDSYESMLGVVNEFVALKIIPDPDSIVAKAS</sequence>
<dbReference type="Gene3D" id="3.40.50.720">
    <property type="entry name" value="NAD(P)-binding Rossmann-like Domain"/>
    <property type="match status" value="1"/>
</dbReference>
<evidence type="ECO:0000259" key="1">
    <source>
        <dbReference type="Pfam" id="PF01370"/>
    </source>
</evidence>
<gene>
    <name evidence="2" type="ORF">B0A54_03539</name>
</gene>
<dbReference type="Pfam" id="PF01370">
    <property type="entry name" value="Epimerase"/>
    <property type="match status" value="1"/>
</dbReference>
<dbReference type="SUPFAM" id="SSF51735">
    <property type="entry name" value="NAD(P)-binding Rossmann-fold domains"/>
    <property type="match status" value="1"/>
</dbReference>
<dbReference type="PANTHER" id="PTHR32487:SF29">
    <property type="entry name" value="NAD-DEPENDENT EPIMERASE_DEHYDRATASE DOMAIN-CONTAINING PROTEIN"/>
    <property type="match status" value="1"/>
</dbReference>
<dbReference type="STRING" id="329885.A0A4U0VAF1"/>
<dbReference type="PANTHER" id="PTHR32487">
    <property type="entry name" value="3-OXO-DELTA(4,5)-STEROID 5-BETA-REDUCTASE"/>
    <property type="match status" value="1"/>
</dbReference>
<dbReference type="OrthoDB" id="1731983at2759"/>
<dbReference type="InterPro" id="IPR001509">
    <property type="entry name" value="Epimerase_deHydtase"/>
</dbReference>
<organism evidence="2 3">
    <name type="scientific">Friedmanniomyces endolithicus</name>
    <dbReference type="NCBI Taxonomy" id="329885"/>
    <lineage>
        <taxon>Eukaryota</taxon>
        <taxon>Fungi</taxon>
        <taxon>Dikarya</taxon>
        <taxon>Ascomycota</taxon>
        <taxon>Pezizomycotina</taxon>
        <taxon>Dothideomycetes</taxon>
        <taxon>Dothideomycetidae</taxon>
        <taxon>Mycosphaerellales</taxon>
        <taxon>Teratosphaeriaceae</taxon>
        <taxon>Friedmanniomyces</taxon>
    </lineage>
</organism>
<dbReference type="Proteomes" id="UP000310066">
    <property type="component" value="Unassembled WGS sequence"/>
</dbReference>
<evidence type="ECO:0000313" key="3">
    <source>
        <dbReference type="Proteomes" id="UP000310066"/>
    </source>
</evidence>
<accession>A0A4U0VAF1</accession>
<dbReference type="AlphaFoldDB" id="A0A4U0VAF1"/>
<protein>
    <recommendedName>
        <fullName evidence="1">NAD-dependent epimerase/dehydratase domain-containing protein</fullName>
    </recommendedName>
</protein>
<reference evidence="2 3" key="1">
    <citation type="submission" date="2017-03" db="EMBL/GenBank/DDBJ databases">
        <title>Genomes of endolithic fungi from Antarctica.</title>
        <authorList>
            <person name="Coleine C."/>
            <person name="Masonjones S."/>
            <person name="Stajich J.E."/>
        </authorList>
    </citation>
    <scope>NUCLEOTIDE SEQUENCE [LARGE SCALE GENOMIC DNA]</scope>
    <source>
        <strain evidence="2 3">CCFEE 5311</strain>
    </source>
</reference>
<evidence type="ECO:0000313" key="2">
    <source>
        <dbReference type="EMBL" id="TKA45854.1"/>
    </source>
</evidence>
<dbReference type="EMBL" id="NAJP01000010">
    <property type="protein sequence ID" value="TKA45854.1"/>
    <property type="molecule type" value="Genomic_DNA"/>
</dbReference>